<dbReference type="EMBL" id="AP029170">
    <property type="protein sequence ID" value="BFD45537.1"/>
    <property type="molecule type" value="Genomic_DNA"/>
</dbReference>
<name>A0AAT9G6Y2_9RICK</name>
<dbReference type="AlphaFoldDB" id="A0AAT9G6Y2"/>
<reference evidence="1" key="1">
    <citation type="submission" date="2024-01" db="EMBL/GenBank/DDBJ databases">
        <title>Sequencing the genomes of a sandfly, Sergentomyia squamirostris, and its two endosymbionts.</title>
        <authorList>
            <person name="Itokawa K."/>
            <person name="Sanjoba C."/>
        </authorList>
    </citation>
    <scope>NUCLEOTIDE SEQUENCE</scope>
    <source>
        <strain evidence="1">RiSSQ</strain>
    </source>
</reference>
<protein>
    <submittedName>
        <fullName evidence="1">Uncharacterized protein</fullName>
    </submittedName>
</protein>
<evidence type="ECO:0000313" key="1">
    <source>
        <dbReference type="EMBL" id="BFD45537.1"/>
    </source>
</evidence>
<organism evidence="1">
    <name type="scientific">Candidatus Tisiphia endosymbiont of Sergentomyia squamirostris</name>
    <dbReference type="NCBI Taxonomy" id="3113639"/>
    <lineage>
        <taxon>Bacteria</taxon>
        <taxon>Pseudomonadati</taxon>
        <taxon>Pseudomonadota</taxon>
        <taxon>Alphaproteobacteria</taxon>
        <taxon>Rickettsiales</taxon>
        <taxon>Rickettsiaceae</taxon>
        <taxon>Rickettsieae</taxon>
        <taxon>Candidatus Tisiphia</taxon>
    </lineage>
</organism>
<sequence length="146" mass="16819">MNKIITDILKFFEKEINLQKLIADFSNYRRENVQYNLSADRMSKHIRTSQNTYNHQDNFINFSGNNTSSVDQSIFDNGGYSLDYFTDVRYSHMPQNIHHSNSVMNSCDNSIHSSSSFGSNSTFIDYTTDPIYSQMPSNISNINNNS</sequence>
<accession>A0AAT9G6Y2</accession>
<proteinExistence type="predicted"/>
<gene>
    <name evidence="1" type="ORF">DMENIID0002_01830</name>
</gene>